<comment type="caution">
    <text evidence="3">The sequence shown here is derived from an EMBL/GenBank/DDBJ whole genome shotgun (WGS) entry which is preliminary data.</text>
</comment>
<dbReference type="InterPro" id="IPR051531">
    <property type="entry name" value="N-acetyltransferase"/>
</dbReference>
<dbReference type="EMBL" id="BNCF01000011">
    <property type="protein sequence ID" value="GHE37779.1"/>
    <property type="molecule type" value="Genomic_DNA"/>
</dbReference>
<reference evidence="3" key="2">
    <citation type="submission" date="2020-09" db="EMBL/GenBank/DDBJ databases">
        <authorList>
            <person name="Sun Q."/>
            <person name="Kim S."/>
        </authorList>
    </citation>
    <scope>NUCLEOTIDE SEQUENCE</scope>
    <source>
        <strain evidence="3">KCTC 32020</strain>
    </source>
</reference>
<accession>A0A918Z5K9</accession>
<feature type="domain" description="N-acetyltransferase" evidence="2">
    <location>
        <begin position="12"/>
        <end position="172"/>
    </location>
</feature>
<proteinExistence type="predicted"/>
<dbReference type="OrthoDB" id="9801656at2"/>
<dbReference type="RefSeq" id="WP_146471938.1">
    <property type="nucleotide sequence ID" value="NZ_BNCF01000011.1"/>
</dbReference>
<sequence>MTLDIRIETERLILRVPRIEDFERYAELLGDEEAARYIGGHLPRAAAWRRFLQMPGAWVVQGFAMFSVEEKGTGRWLGQTGPWKPDGWPGNEVGWSFHPDAWGRGYATEAATAAMDWAFDTLGWDAVIHCIDPANVPSQKLAQRLGSRNLGPGKLPPPYEDAATEIWGQSRDQWQARRGRSAA</sequence>
<evidence type="ECO:0000313" key="4">
    <source>
        <dbReference type="Proteomes" id="UP000636453"/>
    </source>
</evidence>
<dbReference type="InterPro" id="IPR000182">
    <property type="entry name" value="GNAT_dom"/>
</dbReference>
<dbReference type="GO" id="GO:0016747">
    <property type="term" value="F:acyltransferase activity, transferring groups other than amino-acyl groups"/>
    <property type="evidence" value="ECO:0007669"/>
    <property type="project" value="InterPro"/>
</dbReference>
<reference evidence="3" key="1">
    <citation type="journal article" date="2014" name="Int. J. Syst. Evol. Microbiol.">
        <title>Complete genome sequence of Corynebacterium casei LMG S-19264T (=DSM 44701T), isolated from a smear-ripened cheese.</title>
        <authorList>
            <consortium name="US DOE Joint Genome Institute (JGI-PGF)"/>
            <person name="Walter F."/>
            <person name="Albersmeier A."/>
            <person name="Kalinowski J."/>
            <person name="Ruckert C."/>
        </authorList>
    </citation>
    <scope>NUCLEOTIDE SEQUENCE</scope>
    <source>
        <strain evidence="3">KCTC 32020</strain>
    </source>
</reference>
<gene>
    <name evidence="3" type="ORF">GCM10007167_19950</name>
</gene>
<organism evidence="3 4">
    <name type="scientific">Vulcaniibacterium thermophilum</name>
    <dbReference type="NCBI Taxonomy" id="1169913"/>
    <lineage>
        <taxon>Bacteria</taxon>
        <taxon>Pseudomonadati</taxon>
        <taxon>Pseudomonadota</taxon>
        <taxon>Gammaproteobacteria</taxon>
        <taxon>Lysobacterales</taxon>
        <taxon>Lysobacteraceae</taxon>
        <taxon>Vulcaniibacterium</taxon>
    </lineage>
</organism>
<dbReference type="PROSITE" id="PS51186">
    <property type="entry name" value="GNAT"/>
    <property type="match status" value="1"/>
</dbReference>
<dbReference type="Pfam" id="PF13302">
    <property type="entry name" value="Acetyltransf_3"/>
    <property type="match status" value="1"/>
</dbReference>
<dbReference type="AlphaFoldDB" id="A0A918Z5K9"/>
<evidence type="ECO:0000256" key="1">
    <source>
        <dbReference type="SAM" id="MobiDB-lite"/>
    </source>
</evidence>
<keyword evidence="4" id="KW-1185">Reference proteome</keyword>
<dbReference type="Proteomes" id="UP000636453">
    <property type="component" value="Unassembled WGS sequence"/>
</dbReference>
<feature type="region of interest" description="Disordered" evidence="1">
    <location>
        <begin position="145"/>
        <end position="183"/>
    </location>
</feature>
<dbReference type="SUPFAM" id="SSF55729">
    <property type="entry name" value="Acyl-CoA N-acyltransferases (Nat)"/>
    <property type="match status" value="1"/>
</dbReference>
<dbReference type="PANTHER" id="PTHR43792">
    <property type="entry name" value="GNAT FAMILY, PUTATIVE (AFU_ORTHOLOGUE AFUA_3G00765)-RELATED-RELATED"/>
    <property type="match status" value="1"/>
</dbReference>
<name>A0A918Z5K9_9GAMM</name>
<protein>
    <submittedName>
        <fullName evidence="3">N-acetyltransferase</fullName>
    </submittedName>
</protein>
<evidence type="ECO:0000259" key="2">
    <source>
        <dbReference type="PROSITE" id="PS51186"/>
    </source>
</evidence>
<dbReference type="InterPro" id="IPR016181">
    <property type="entry name" value="Acyl_CoA_acyltransferase"/>
</dbReference>
<evidence type="ECO:0000313" key="3">
    <source>
        <dbReference type="EMBL" id="GHE37779.1"/>
    </source>
</evidence>
<dbReference type="Gene3D" id="3.40.630.30">
    <property type="match status" value="1"/>
</dbReference>
<dbReference type="PANTHER" id="PTHR43792:SF1">
    <property type="entry name" value="N-ACETYLTRANSFERASE DOMAIN-CONTAINING PROTEIN"/>
    <property type="match status" value="1"/>
</dbReference>